<sequence length="401" mass="42190">MRRILATFAAATFLTAPALAALGTTQVASGLSAPIYLTGRGNALIVAEQGGRIVSIDRTSGVQSTFFTVPDIETGGEKGLLGLAFDPSYATNGRFYVDVTTRVSGQLVSEVRRYTNPAIANEAPSVVIRVAKPFDNHNGGWIDFGADGNLYVALGDGGAANDPFNNAQNLASSLGKILRLDVSGDAFPADDARNYAIPADNPFGTEVFVYGLRNPYRSSFDRSTGDLWIGDVGQSQREEVNFVAAGTSGQNFGWRPLEGTIPTPGVGDPIPANAVAPLFEYDHSIGQSITGGYVFGGSGVADLEGSYVFGDFVSGRLFGIDTDGGDFTDLTFALGGTSINVSSFGEDADRNLYVLDYGGRIFRFIDPSAAVVPEPASWALMITGFGLVGASLRRVRRASTV</sequence>
<dbReference type="InterPro" id="IPR011041">
    <property type="entry name" value="Quinoprot_gluc/sorb_DH_b-prop"/>
</dbReference>
<dbReference type="Proteomes" id="UP000317894">
    <property type="component" value="Unassembled WGS sequence"/>
</dbReference>
<dbReference type="PANTHER" id="PTHR19328">
    <property type="entry name" value="HEDGEHOG-INTERACTING PROTEIN"/>
    <property type="match status" value="1"/>
</dbReference>
<accession>A0A552U927</accession>
<dbReference type="Gene3D" id="2.120.10.30">
    <property type="entry name" value="TolB, C-terminal domain"/>
    <property type="match status" value="1"/>
</dbReference>
<dbReference type="InterPro" id="IPR013424">
    <property type="entry name" value="Ice-binding_C"/>
</dbReference>
<dbReference type="EMBL" id="VJWA01000002">
    <property type="protein sequence ID" value="TRW14713.1"/>
    <property type="molecule type" value="Genomic_DNA"/>
</dbReference>
<keyword evidence="1" id="KW-0732">Signal</keyword>
<organism evidence="3 4">
    <name type="scientific">Glacieibacterium frigidum</name>
    <dbReference type="NCBI Taxonomy" id="2593303"/>
    <lineage>
        <taxon>Bacteria</taxon>
        <taxon>Pseudomonadati</taxon>
        <taxon>Pseudomonadota</taxon>
        <taxon>Alphaproteobacteria</taxon>
        <taxon>Sphingomonadales</taxon>
        <taxon>Sphingosinicellaceae</taxon>
        <taxon>Glacieibacterium</taxon>
    </lineage>
</organism>
<evidence type="ECO:0000313" key="4">
    <source>
        <dbReference type="Proteomes" id="UP000317894"/>
    </source>
</evidence>
<feature type="signal peptide" evidence="1">
    <location>
        <begin position="1"/>
        <end position="20"/>
    </location>
</feature>
<gene>
    <name evidence="3" type="ORF">FMM06_13580</name>
</gene>
<evidence type="ECO:0000256" key="1">
    <source>
        <dbReference type="SAM" id="SignalP"/>
    </source>
</evidence>
<protein>
    <submittedName>
        <fullName evidence="3">PEP-CTERM sorting domain-containing protein</fullName>
    </submittedName>
</protein>
<dbReference type="NCBIfam" id="TIGR02595">
    <property type="entry name" value="PEP_CTERM"/>
    <property type="match status" value="1"/>
</dbReference>
<feature type="domain" description="Glucose/Sorbosone dehydrogenase" evidence="2">
    <location>
        <begin position="42"/>
        <end position="356"/>
    </location>
</feature>
<comment type="caution">
    <text evidence="3">The sequence shown here is derived from an EMBL/GenBank/DDBJ whole genome shotgun (WGS) entry which is preliminary data.</text>
</comment>
<dbReference type="OrthoDB" id="9773411at2"/>
<dbReference type="AlphaFoldDB" id="A0A552U927"/>
<reference evidence="3 4" key="1">
    <citation type="submission" date="2019-07" db="EMBL/GenBank/DDBJ databases">
        <title>Novel species isolated from glacier.</title>
        <authorList>
            <person name="Liu Q."/>
            <person name="Xin Y.-H."/>
        </authorList>
    </citation>
    <scope>NUCLEOTIDE SEQUENCE [LARGE SCALE GENOMIC DNA]</scope>
    <source>
        <strain evidence="3 4">LB1R16</strain>
    </source>
</reference>
<dbReference type="InterPro" id="IPR011042">
    <property type="entry name" value="6-blade_b-propeller_TolB-like"/>
</dbReference>
<evidence type="ECO:0000259" key="2">
    <source>
        <dbReference type="Pfam" id="PF07995"/>
    </source>
</evidence>
<dbReference type="SUPFAM" id="SSF50952">
    <property type="entry name" value="Soluble quinoprotein glucose dehydrogenase"/>
    <property type="match status" value="1"/>
</dbReference>
<feature type="chain" id="PRO_5021818446" evidence="1">
    <location>
        <begin position="21"/>
        <end position="401"/>
    </location>
</feature>
<dbReference type="InterPro" id="IPR012938">
    <property type="entry name" value="Glc/Sorbosone_DH"/>
</dbReference>
<dbReference type="Pfam" id="PF07995">
    <property type="entry name" value="GSDH"/>
    <property type="match status" value="1"/>
</dbReference>
<name>A0A552U927_9SPHN</name>
<proteinExistence type="predicted"/>
<evidence type="ECO:0000313" key="3">
    <source>
        <dbReference type="EMBL" id="TRW14713.1"/>
    </source>
</evidence>
<dbReference type="PANTHER" id="PTHR19328:SF75">
    <property type="entry name" value="ALDOSE SUGAR DEHYDROGENASE YLII"/>
    <property type="match status" value="1"/>
</dbReference>
<dbReference type="NCBIfam" id="NF035944">
    <property type="entry name" value="PEPxxWA-CTERM"/>
    <property type="match status" value="1"/>
</dbReference>
<keyword evidence="4" id="KW-1185">Reference proteome</keyword>